<protein>
    <submittedName>
        <fullName evidence="1">Uncharacterized protein</fullName>
    </submittedName>
</protein>
<comment type="caution">
    <text evidence="1">The sequence shown here is derived from an EMBL/GenBank/DDBJ whole genome shotgun (WGS) entry which is preliminary data.</text>
</comment>
<proteinExistence type="predicted"/>
<reference evidence="1 2" key="1">
    <citation type="submission" date="2021-01" db="EMBL/GenBank/DDBJ databases">
        <title>Genome Sequencing of Type Strains.</title>
        <authorList>
            <person name="Lemaire J.F."/>
            <person name="Inderbitzin P."/>
            <person name="Collins S.B."/>
            <person name="Wespe N."/>
            <person name="Knight-Connoni V."/>
        </authorList>
    </citation>
    <scope>NUCLEOTIDE SEQUENCE [LARGE SCALE GENOMIC DNA]</scope>
    <source>
        <strain evidence="1 2">DSM 23009</strain>
    </source>
</reference>
<accession>A0ABS2ZMY1</accession>
<dbReference type="EMBL" id="JAFHKR010000038">
    <property type="protein sequence ID" value="MBN3554213.1"/>
    <property type="molecule type" value="Genomic_DNA"/>
</dbReference>
<dbReference type="RefSeq" id="WP_205725257.1">
    <property type="nucleotide sequence ID" value="NZ_JAFHKR010000038.1"/>
</dbReference>
<keyword evidence="2" id="KW-1185">Reference proteome</keyword>
<organism evidence="1 2">
    <name type="scientific">Fictibacillus nanhaiensis</name>
    <dbReference type="NCBI Taxonomy" id="742169"/>
    <lineage>
        <taxon>Bacteria</taxon>
        <taxon>Bacillati</taxon>
        <taxon>Bacillota</taxon>
        <taxon>Bacilli</taxon>
        <taxon>Bacillales</taxon>
        <taxon>Fictibacillaceae</taxon>
        <taxon>Fictibacillus</taxon>
    </lineage>
</organism>
<sequence>METDELIKIVKELLDNLIIRIEQINSMFINGENKEVKGRLIYLLDDLDTLVQGFSKLETIIDNSELNYILNSLAENIENKEEYLVNDILTYELSPILQHWRGII</sequence>
<name>A0ABS2ZMY1_9BACL</name>
<gene>
    <name evidence="1" type="ORF">JYA63_08060</name>
</gene>
<dbReference type="Proteomes" id="UP001296923">
    <property type="component" value="Unassembled WGS sequence"/>
</dbReference>
<evidence type="ECO:0000313" key="2">
    <source>
        <dbReference type="Proteomes" id="UP001296923"/>
    </source>
</evidence>
<evidence type="ECO:0000313" key="1">
    <source>
        <dbReference type="EMBL" id="MBN3554213.1"/>
    </source>
</evidence>